<organism evidence="3 4">
    <name type="scientific">Erysiphe pulchra</name>
    <dbReference type="NCBI Taxonomy" id="225359"/>
    <lineage>
        <taxon>Eukaryota</taxon>
        <taxon>Fungi</taxon>
        <taxon>Dikarya</taxon>
        <taxon>Ascomycota</taxon>
        <taxon>Pezizomycotina</taxon>
        <taxon>Leotiomycetes</taxon>
        <taxon>Erysiphales</taxon>
        <taxon>Erysiphaceae</taxon>
        <taxon>Erysiphe</taxon>
    </lineage>
</organism>
<dbReference type="GO" id="GO:0001181">
    <property type="term" value="F:RNA polymerase I general transcription initiation factor activity"/>
    <property type="evidence" value="ECO:0007669"/>
    <property type="project" value="InterPro"/>
</dbReference>
<keyword evidence="4" id="KW-1185">Reference proteome</keyword>
<sequence>MTILNTVIDVSTPTRKSILRQPSTISKTCEGLDVDFKNISLPSPSKKLKVTFNHPIKHEAMTERSQAPLRSLETVRGEVKRAILSQLKGNSEGYDSIKEILTPSQSKDEEEEDHDINSIEIKNYLLALSSSASLLDKKFSGLVKAILAMKWTGRDEEFVKNYVFFLGNLASTQGIYVEPVLEMLVSNFLRVSISNNQLRGYPKVSLEEVSTRVHASLKYILSLIPSASGILLSLCAKHFPPSEQKRTLYINYVDNLIRLCDYAPELKLDILALITDRLVQIDVQTQVDLNDLDDEVANAIVYKSSQSSFLGGIEDEIESGSDTCSVLSDDEDLSPDSKRIKEVRENVEKMDLILDMLFTIYSPYFFDVNSTEAISIFETLLAHFANIILPTYRSRHTQFLLFHFAQKSEHLVDQFSGTCLQLAFHPGQPDVLKQAAVAYLASFIARGAHIQPKIVRTVFELIGDNLDHLRTQNELICRGPDLHRFGTFYALTQALLYIFCFRWRDLVTSTEILEDEDTTVYFGQDLTWFPGMKEVLSRTIYSKLNPLKVCSPAIVTEFAKLAHYLKFMYVYPLLETNKRIRLGQFTLANKDPGPRDAGTASYDNSWYQLEAYFPFDPYQLPISRRWIDSDYVQWKDIPGLNKDDEDETDDDESDIDEEQEFDKTNDIKMEIDD</sequence>
<name>A0A2S4PWY6_9PEZI</name>
<dbReference type="InterPro" id="IPR007991">
    <property type="entry name" value="RNA_pol_I_trans_ini_fac_RRN3"/>
</dbReference>
<dbReference type="GO" id="GO:0005634">
    <property type="term" value="C:nucleus"/>
    <property type="evidence" value="ECO:0007669"/>
    <property type="project" value="TreeGrafter"/>
</dbReference>
<protein>
    <recommendedName>
        <fullName evidence="5">RNA polymerase I-specific transcription initiation factor RRN3</fullName>
    </recommendedName>
</protein>
<evidence type="ECO:0000256" key="2">
    <source>
        <dbReference type="SAM" id="MobiDB-lite"/>
    </source>
</evidence>
<accession>A0A2S4PWY6</accession>
<dbReference type="Pfam" id="PF05327">
    <property type="entry name" value="RRN3"/>
    <property type="match status" value="1"/>
</dbReference>
<evidence type="ECO:0000256" key="1">
    <source>
        <dbReference type="ARBA" id="ARBA00010098"/>
    </source>
</evidence>
<comment type="similarity">
    <text evidence="1">Belongs to the RRN3 family.</text>
</comment>
<dbReference type="EMBL" id="PEDP01000301">
    <property type="protein sequence ID" value="POS86561.1"/>
    <property type="molecule type" value="Genomic_DNA"/>
</dbReference>
<gene>
    <name evidence="3" type="ORF">EPUL_001294</name>
</gene>
<dbReference type="PANTHER" id="PTHR12790:SF0">
    <property type="entry name" value="RNA POLYMERASE I-SPECIFIC TRANSCRIPTION INITIATION FACTOR RRN3-RELATED"/>
    <property type="match status" value="1"/>
</dbReference>
<dbReference type="OrthoDB" id="26970at2759"/>
<dbReference type="AlphaFoldDB" id="A0A2S4PWY6"/>
<feature type="compositionally biased region" description="Basic and acidic residues" evidence="2">
    <location>
        <begin position="661"/>
        <end position="673"/>
    </location>
</feature>
<reference evidence="3 4" key="1">
    <citation type="submission" date="2017-10" db="EMBL/GenBank/DDBJ databases">
        <title>Development of genomic resources for the powdery mildew, Erysiphe pulchra.</title>
        <authorList>
            <person name="Wadl P.A."/>
            <person name="Mack B.M."/>
            <person name="Moore G."/>
            <person name="Beltz S.B."/>
        </authorList>
    </citation>
    <scope>NUCLEOTIDE SEQUENCE [LARGE SCALE GENOMIC DNA]</scope>
    <source>
        <strain evidence="3">Cflorida</strain>
    </source>
</reference>
<evidence type="ECO:0000313" key="4">
    <source>
        <dbReference type="Proteomes" id="UP000237438"/>
    </source>
</evidence>
<dbReference type="PANTHER" id="PTHR12790">
    <property type="entry name" value="TRANSCRIPTION INITIATION FACTOR IA RRN3"/>
    <property type="match status" value="1"/>
</dbReference>
<comment type="caution">
    <text evidence="3">The sequence shown here is derived from an EMBL/GenBank/DDBJ whole genome shotgun (WGS) entry which is preliminary data.</text>
</comment>
<feature type="region of interest" description="Disordered" evidence="2">
    <location>
        <begin position="638"/>
        <end position="673"/>
    </location>
</feature>
<dbReference type="GO" id="GO:0006361">
    <property type="term" value="P:transcription initiation at RNA polymerase I promoter"/>
    <property type="evidence" value="ECO:0007669"/>
    <property type="project" value="InterPro"/>
</dbReference>
<proteinExistence type="inferred from homology"/>
<evidence type="ECO:0008006" key="5">
    <source>
        <dbReference type="Google" id="ProtNLM"/>
    </source>
</evidence>
<dbReference type="GO" id="GO:0001042">
    <property type="term" value="F:RNA polymerase I core binding"/>
    <property type="evidence" value="ECO:0007669"/>
    <property type="project" value="TreeGrafter"/>
</dbReference>
<dbReference type="Proteomes" id="UP000237438">
    <property type="component" value="Unassembled WGS sequence"/>
</dbReference>
<dbReference type="STRING" id="225359.A0A2S4PWY6"/>
<feature type="compositionally biased region" description="Acidic residues" evidence="2">
    <location>
        <begin position="643"/>
        <end position="660"/>
    </location>
</feature>
<evidence type="ECO:0000313" key="3">
    <source>
        <dbReference type="EMBL" id="POS86561.1"/>
    </source>
</evidence>